<feature type="domain" description="BACON" evidence="2">
    <location>
        <begin position="70"/>
        <end position="122"/>
    </location>
</feature>
<proteinExistence type="predicted"/>
<dbReference type="Gene3D" id="2.60.40.10">
    <property type="entry name" value="Immunoglobulins"/>
    <property type="match status" value="3"/>
</dbReference>
<feature type="domain" description="BACON" evidence="2">
    <location>
        <begin position="155"/>
        <end position="214"/>
    </location>
</feature>
<keyword evidence="1" id="KW-0732">Signal</keyword>
<dbReference type="CDD" id="cd14948">
    <property type="entry name" value="BACON"/>
    <property type="match status" value="3"/>
</dbReference>
<gene>
    <name evidence="3" type="ORF">H9807_07050</name>
</gene>
<protein>
    <submittedName>
        <fullName evidence="3">BACON domain-containing protein</fullName>
    </submittedName>
</protein>
<organism evidence="3 4">
    <name type="scientific">Candidatus Bacteroides merdavium</name>
    <dbReference type="NCBI Taxonomy" id="2838472"/>
    <lineage>
        <taxon>Bacteria</taxon>
        <taxon>Pseudomonadati</taxon>
        <taxon>Bacteroidota</taxon>
        <taxon>Bacteroidia</taxon>
        <taxon>Bacteroidales</taxon>
        <taxon>Bacteroidaceae</taxon>
        <taxon>Bacteroides</taxon>
    </lineage>
</organism>
<evidence type="ECO:0000259" key="2">
    <source>
        <dbReference type="Pfam" id="PF13004"/>
    </source>
</evidence>
<feature type="signal peptide" evidence="1">
    <location>
        <begin position="1"/>
        <end position="18"/>
    </location>
</feature>
<dbReference type="Pfam" id="PF13004">
    <property type="entry name" value="BACON"/>
    <property type="match status" value="3"/>
</dbReference>
<feature type="non-terminal residue" evidence="3">
    <location>
        <position position="333"/>
    </location>
</feature>
<feature type="domain" description="BACON" evidence="2">
    <location>
        <begin position="247"/>
        <end position="304"/>
    </location>
</feature>
<evidence type="ECO:0000313" key="4">
    <source>
        <dbReference type="Proteomes" id="UP000824108"/>
    </source>
</evidence>
<reference evidence="3" key="2">
    <citation type="submission" date="2021-04" db="EMBL/GenBank/DDBJ databases">
        <authorList>
            <person name="Gilroy R."/>
        </authorList>
    </citation>
    <scope>NUCLEOTIDE SEQUENCE</scope>
    <source>
        <strain evidence="3">CHK118-2852</strain>
    </source>
</reference>
<dbReference type="AlphaFoldDB" id="A0A9D2GZ33"/>
<feature type="chain" id="PRO_5038756609" evidence="1">
    <location>
        <begin position="19"/>
        <end position="333"/>
    </location>
</feature>
<dbReference type="Proteomes" id="UP000824108">
    <property type="component" value="Unassembled WGS sequence"/>
</dbReference>
<accession>A0A9D2GZ33</accession>
<reference evidence="3" key="1">
    <citation type="journal article" date="2021" name="PeerJ">
        <title>Extensive microbial diversity within the chicken gut microbiome revealed by metagenomics and culture.</title>
        <authorList>
            <person name="Gilroy R."/>
            <person name="Ravi A."/>
            <person name="Getino M."/>
            <person name="Pursley I."/>
            <person name="Horton D.L."/>
            <person name="Alikhan N.F."/>
            <person name="Baker D."/>
            <person name="Gharbi K."/>
            <person name="Hall N."/>
            <person name="Watson M."/>
            <person name="Adriaenssens E.M."/>
            <person name="Foster-Nyarko E."/>
            <person name="Jarju S."/>
            <person name="Secka A."/>
            <person name="Antonio M."/>
            <person name="Oren A."/>
            <person name="Chaudhuri R.R."/>
            <person name="La Ragione R."/>
            <person name="Hildebrand F."/>
            <person name="Pallen M.J."/>
        </authorList>
    </citation>
    <scope>NUCLEOTIDE SEQUENCE</scope>
    <source>
        <strain evidence="3">CHK118-2852</strain>
    </source>
</reference>
<evidence type="ECO:0000256" key="1">
    <source>
        <dbReference type="SAM" id="SignalP"/>
    </source>
</evidence>
<dbReference type="InterPro" id="IPR013783">
    <property type="entry name" value="Ig-like_fold"/>
</dbReference>
<sequence length="333" mass="35934">MKNYTVFLLLMLSIICLSCGDKENPVPEAPSIEFEGGTDLKPVISAEGGTCTLTFTASADWSVSVNAVTRAVDWLSISPTQGGAGTVTLQVSAQPNETYDERNAAVLLTCGSAKQTITVTQKQKDALLVSSNKVEMDAIGGTFSIELQSNVSVTYEIEESAKDWLTASSSSTTRGLTASTLSFQVAENSDEAVRQAVITLRGNDLTEQVTVYQAGSEPAILLSQKEYTVPSDGETIQVELKSNTSYKVVMPDVPWITEASTRSFSAYTHYFTVAANEGYDARTAEIYFVDEENGLQEKLIVTQAQKDAIVIAEDEYTMDAEGGRLEFTVNANV</sequence>
<comment type="caution">
    <text evidence="3">The sequence shown here is derived from an EMBL/GenBank/DDBJ whole genome shotgun (WGS) entry which is preliminary data.</text>
</comment>
<evidence type="ECO:0000313" key="3">
    <source>
        <dbReference type="EMBL" id="HIZ91854.1"/>
    </source>
</evidence>
<dbReference type="EMBL" id="DXAV01000058">
    <property type="protein sequence ID" value="HIZ91854.1"/>
    <property type="molecule type" value="Genomic_DNA"/>
</dbReference>
<dbReference type="InterPro" id="IPR024361">
    <property type="entry name" value="BACON"/>
</dbReference>
<name>A0A9D2GZ33_9BACE</name>